<dbReference type="InterPro" id="IPR008921">
    <property type="entry name" value="DNA_pol3_clamp-load_cplx_C"/>
</dbReference>
<evidence type="ECO:0000256" key="5">
    <source>
        <dbReference type="ARBA" id="ARBA00022705"/>
    </source>
</evidence>
<keyword evidence="5" id="KW-0235">DNA replication</keyword>
<evidence type="ECO:0000256" key="4">
    <source>
        <dbReference type="ARBA" id="ARBA00022695"/>
    </source>
</evidence>
<protein>
    <recommendedName>
        <fullName evidence="2 9">DNA polymerase III subunit delta</fullName>
        <ecNumber evidence="1 9">2.7.7.7</ecNumber>
    </recommendedName>
</protein>
<keyword evidence="13" id="KW-1185">Reference proteome</keyword>
<dbReference type="InterPro" id="IPR005790">
    <property type="entry name" value="DNA_polIII_delta"/>
</dbReference>
<evidence type="ECO:0000256" key="1">
    <source>
        <dbReference type="ARBA" id="ARBA00012417"/>
    </source>
</evidence>
<dbReference type="Pfam" id="PF06144">
    <property type="entry name" value="DNA_pol3_delta"/>
    <property type="match status" value="1"/>
</dbReference>
<dbReference type="SUPFAM" id="SSF52540">
    <property type="entry name" value="P-loop containing nucleoside triphosphate hydrolases"/>
    <property type="match status" value="1"/>
</dbReference>
<comment type="similarity">
    <text evidence="7">Belongs to the DNA polymerase HolA subunit family.</text>
</comment>
<feature type="domain" description="DNA polymerase III delta N-terminal" evidence="10">
    <location>
        <begin position="20"/>
        <end position="130"/>
    </location>
</feature>
<dbReference type="Gene3D" id="1.10.8.60">
    <property type="match status" value="1"/>
</dbReference>
<dbReference type="Gene3D" id="1.20.272.10">
    <property type="match status" value="1"/>
</dbReference>
<dbReference type="GO" id="GO:0006261">
    <property type="term" value="P:DNA-templated DNA replication"/>
    <property type="evidence" value="ECO:0007669"/>
    <property type="project" value="TreeGrafter"/>
</dbReference>
<dbReference type="SUPFAM" id="SSF48019">
    <property type="entry name" value="post-AAA+ oligomerization domain-like"/>
    <property type="match status" value="1"/>
</dbReference>
<evidence type="ECO:0000256" key="7">
    <source>
        <dbReference type="ARBA" id="ARBA00034754"/>
    </source>
</evidence>
<dbReference type="OrthoDB" id="9770982at2"/>
<dbReference type="AlphaFoldDB" id="A0A1X9NL71"/>
<dbReference type="InterPro" id="IPR010372">
    <property type="entry name" value="DNA_pol3_delta_N"/>
</dbReference>
<dbReference type="InterPro" id="IPR032780">
    <property type="entry name" value="DNA_pol3_delt_C"/>
</dbReference>
<dbReference type="PANTHER" id="PTHR34388">
    <property type="entry name" value="DNA POLYMERASE III SUBUNIT DELTA"/>
    <property type="match status" value="1"/>
</dbReference>
<keyword evidence="6" id="KW-0239">DNA-directed DNA polymerase</keyword>
<evidence type="ECO:0000256" key="9">
    <source>
        <dbReference type="NCBIfam" id="TIGR01128"/>
    </source>
</evidence>
<proteinExistence type="inferred from homology"/>
<sequence>MRLRPDQVQQNLAKGLLPIYIVSGDESLLVQECCDAIRLNCRKQGFSREVMHVETGFDWSELLASAAAMSLFAERKLIELRMPNGKPGDAGGKALTEYAANASADNVLLIICNKLEGSSTRTKWYKNIEAAGASIQCWPIDAKQLPRWISNRLNMVGLRASDDAIKMLAERVEGNLLAAVQEIEKLRLYTNADVIDADTITAAVADNARYDVFGLVDRALEGDRKGSLRMLQGLKAEGSEPLGLLWALSRELRTLCQCAEQIEQGNGVDRVLQNQRVWDKRKAVTKSALQRLRVKQLQQLVKMANHIDQSVKGMRPDNSWDLLEQLVATLAGAKLAIKH</sequence>
<dbReference type="Proteomes" id="UP000193450">
    <property type="component" value="Chromosome"/>
</dbReference>
<dbReference type="Gene3D" id="3.40.50.300">
    <property type="entry name" value="P-loop containing nucleotide triphosphate hydrolases"/>
    <property type="match status" value="1"/>
</dbReference>
<evidence type="ECO:0000313" key="13">
    <source>
        <dbReference type="Proteomes" id="UP000193450"/>
    </source>
</evidence>
<dbReference type="RefSeq" id="WP_085758847.1">
    <property type="nucleotide sequence ID" value="NZ_CP019343.1"/>
</dbReference>
<evidence type="ECO:0000256" key="6">
    <source>
        <dbReference type="ARBA" id="ARBA00022932"/>
    </source>
</evidence>
<keyword evidence="4" id="KW-0548">Nucleotidyltransferase</keyword>
<dbReference type="EMBL" id="CP019343">
    <property type="protein sequence ID" value="ARN74693.1"/>
    <property type="molecule type" value="Genomic_DNA"/>
</dbReference>
<dbReference type="CDD" id="cd18138">
    <property type="entry name" value="HLD_clamp_pol_III_delta"/>
    <property type="match status" value="1"/>
</dbReference>
<comment type="catalytic activity">
    <reaction evidence="8">
        <text>DNA(n) + a 2'-deoxyribonucleoside 5'-triphosphate = DNA(n+1) + diphosphate</text>
        <dbReference type="Rhea" id="RHEA:22508"/>
        <dbReference type="Rhea" id="RHEA-COMP:17339"/>
        <dbReference type="Rhea" id="RHEA-COMP:17340"/>
        <dbReference type="ChEBI" id="CHEBI:33019"/>
        <dbReference type="ChEBI" id="CHEBI:61560"/>
        <dbReference type="ChEBI" id="CHEBI:173112"/>
        <dbReference type="EC" id="2.7.7.7"/>
    </reaction>
</comment>
<dbReference type="EC" id="2.7.7.7" evidence="1 9"/>
<reference evidence="12 13" key="1">
    <citation type="submission" date="2016-11" db="EMBL/GenBank/DDBJ databases">
        <title>Trade-off between light-utilization and light-protection in marine flavobacteria.</title>
        <authorList>
            <person name="Kumagai Y."/>
        </authorList>
    </citation>
    <scope>NUCLEOTIDE SEQUENCE [LARGE SCALE GENOMIC DNA]</scope>
    <source>
        <strain evidence="12 13">NBRC 107125</strain>
    </source>
</reference>
<feature type="domain" description="DNA polymerase III subunit delta C-terminal" evidence="11">
    <location>
        <begin position="213"/>
        <end position="335"/>
    </location>
</feature>
<dbReference type="PANTHER" id="PTHR34388:SF1">
    <property type="entry name" value="DNA POLYMERASE III SUBUNIT DELTA"/>
    <property type="match status" value="1"/>
</dbReference>
<dbReference type="KEGG" id="osg:BST96_11520"/>
<organism evidence="12 13">
    <name type="scientific">Oceanicoccus sagamiensis</name>
    <dbReference type="NCBI Taxonomy" id="716816"/>
    <lineage>
        <taxon>Bacteria</taxon>
        <taxon>Pseudomonadati</taxon>
        <taxon>Pseudomonadota</taxon>
        <taxon>Gammaproteobacteria</taxon>
        <taxon>Cellvibrionales</taxon>
        <taxon>Spongiibacteraceae</taxon>
        <taxon>Oceanicoccus</taxon>
    </lineage>
</organism>
<dbReference type="GO" id="GO:0009360">
    <property type="term" value="C:DNA polymerase III complex"/>
    <property type="evidence" value="ECO:0007669"/>
    <property type="project" value="UniProtKB-UniRule"/>
</dbReference>
<dbReference type="GO" id="GO:0003677">
    <property type="term" value="F:DNA binding"/>
    <property type="evidence" value="ECO:0007669"/>
    <property type="project" value="InterPro"/>
</dbReference>
<accession>A0A1X9NL71</accession>
<name>A0A1X9NL71_9GAMM</name>
<dbReference type="NCBIfam" id="TIGR01128">
    <property type="entry name" value="holA"/>
    <property type="match status" value="1"/>
</dbReference>
<evidence type="ECO:0000256" key="8">
    <source>
        <dbReference type="ARBA" id="ARBA00049244"/>
    </source>
</evidence>
<evidence type="ECO:0000259" key="10">
    <source>
        <dbReference type="Pfam" id="PF06144"/>
    </source>
</evidence>
<dbReference type="Pfam" id="PF14840">
    <property type="entry name" value="DNA_pol3_delt_C"/>
    <property type="match status" value="1"/>
</dbReference>
<evidence type="ECO:0000313" key="12">
    <source>
        <dbReference type="EMBL" id="ARN74693.1"/>
    </source>
</evidence>
<dbReference type="GO" id="GO:0003887">
    <property type="term" value="F:DNA-directed DNA polymerase activity"/>
    <property type="evidence" value="ECO:0007669"/>
    <property type="project" value="UniProtKB-UniRule"/>
</dbReference>
<gene>
    <name evidence="12" type="ORF">BST96_11520</name>
</gene>
<evidence type="ECO:0000256" key="3">
    <source>
        <dbReference type="ARBA" id="ARBA00022679"/>
    </source>
</evidence>
<evidence type="ECO:0000259" key="11">
    <source>
        <dbReference type="Pfam" id="PF14840"/>
    </source>
</evidence>
<evidence type="ECO:0000256" key="2">
    <source>
        <dbReference type="ARBA" id="ARBA00017703"/>
    </source>
</evidence>
<dbReference type="STRING" id="716816.BST96_11520"/>
<dbReference type="InterPro" id="IPR027417">
    <property type="entry name" value="P-loop_NTPase"/>
</dbReference>
<keyword evidence="3" id="KW-0808">Transferase</keyword>